<evidence type="ECO:0000313" key="1">
    <source>
        <dbReference type="EMBL" id="BDG60380.1"/>
    </source>
</evidence>
<dbReference type="EMBL" id="AP025628">
    <property type="protein sequence ID" value="BDG60380.1"/>
    <property type="molecule type" value="Genomic_DNA"/>
</dbReference>
<reference evidence="1" key="1">
    <citation type="submission" date="2022-03" db="EMBL/GenBank/DDBJ databases">
        <title>Complete genome sequence of Caldinitratiruptor microaerophilus.</title>
        <authorList>
            <person name="Mukaiyama R."/>
            <person name="Nishiyama T."/>
            <person name="Ueda K."/>
        </authorList>
    </citation>
    <scope>NUCLEOTIDE SEQUENCE</scope>
    <source>
        <strain evidence="1">JCM 16183</strain>
    </source>
</reference>
<dbReference type="Proteomes" id="UP001163687">
    <property type="component" value="Chromosome"/>
</dbReference>
<protein>
    <submittedName>
        <fullName evidence="1">Uncharacterized protein</fullName>
    </submittedName>
</protein>
<dbReference type="AlphaFoldDB" id="A0AA35G7X6"/>
<dbReference type="KEGG" id="cmic:caldi_14700"/>
<name>A0AA35G7X6_9FIRM</name>
<evidence type="ECO:0000313" key="2">
    <source>
        <dbReference type="Proteomes" id="UP001163687"/>
    </source>
</evidence>
<dbReference type="RefSeq" id="WP_264844407.1">
    <property type="nucleotide sequence ID" value="NZ_AP025628.1"/>
</dbReference>
<keyword evidence="2" id="KW-1185">Reference proteome</keyword>
<organism evidence="1 2">
    <name type="scientific">Caldinitratiruptor microaerophilus</name>
    <dbReference type="NCBI Taxonomy" id="671077"/>
    <lineage>
        <taxon>Bacteria</taxon>
        <taxon>Bacillati</taxon>
        <taxon>Bacillota</taxon>
        <taxon>Clostridia</taxon>
        <taxon>Eubacteriales</taxon>
        <taxon>Symbiobacteriaceae</taxon>
        <taxon>Caldinitratiruptor</taxon>
    </lineage>
</organism>
<proteinExistence type="predicted"/>
<accession>A0AA35G7X6</accession>
<gene>
    <name evidence="1" type="ORF">caldi_14700</name>
</gene>
<sequence>MRLRDAGQAEVAVRQLRARMGMGHLDLPARTALADRLRHPGRPLELGSEGRD</sequence>